<evidence type="ECO:0000256" key="6">
    <source>
        <dbReference type="ARBA" id="ARBA00022989"/>
    </source>
</evidence>
<dbReference type="GO" id="GO:0005886">
    <property type="term" value="C:plasma membrane"/>
    <property type="evidence" value="ECO:0007669"/>
    <property type="project" value="UniProtKB-SubCell"/>
</dbReference>
<keyword evidence="6 10" id="KW-1133">Transmembrane helix</keyword>
<evidence type="ECO:0000256" key="1">
    <source>
        <dbReference type="ARBA" id="ARBA00004651"/>
    </source>
</evidence>
<keyword evidence="2" id="KW-1003">Cell membrane</keyword>
<accession>A0A7G8Z9E3</accession>
<dbReference type="EMBL" id="MT671064">
    <property type="protein sequence ID" value="QNL15068.1"/>
    <property type="molecule type" value="mRNA"/>
</dbReference>
<organism evidence="11">
    <name type="scientific">Aulacocentrum confusum</name>
    <dbReference type="NCBI Taxonomy" id="2767324"/>
    <lineage>
        <taxon>Eukaryota</taxon>
        <taxon>Metazoa</taxon>
        <taxon>Ecdysozoa</taxon>
        <taxon>Arthropoda</taxon>
        <taxon>Hexapoda</taxon>
        <taxon>Insecta</taxon>
        <taxon>Pterygota</taxon>
        <taxon>Neoptera</taxon>
        <taxon>Endopterygota</taxon>
        <taxon>Hymenoptera</taxon>
        <taxon>Apocrita</taxon>
        <taxon>Ichneumonoidea</taxon>
        <taxon>Braconidae</taxon>
        <taxon>Macrocentrinae</taxon>
        <taxon>Aulacocentrum</taxon>
    </lineage>
</organism>
<proteinExistence type="evidence at transcript level"/>
<dbReference type="Pfam" id="PF02949">
    <property type="entry name" value="7tm_6"/>
    <property type="match status" value="1"/>
</dbReference>
<keyword evidence="9" id="KW-0807">Transducer</keyword>
<evidence type="ECO:0000256" key="2">
    <source>
        <dbReference type="ARBA" id="ARBA00022475"/>
    </source>
</evidence>
<reference evidence="11" key="1">
    <citation type="submission" date="2020-06" db="EMBL/GenBank/DDBJ databases">
        <authorList>
            <person name="Sheng S."/>
        </authorList>
    </citation>
    <scope>NUCLEOTIDE SEQUENCE</scope>
    <source>
        <tissue evidence="11">Antenna</tissue>
    </source>
</reference>
<evidence type="ECO:0000256" key="8">
    <source>
        <dbReference type="ARBA" id="ARBA00023170"/>
    </source>
</evidence>
<keyword evidence="5" id="KW-0552">Olfaction</keyword>
<keyword evidence="7 10" id="KW-0472">Membrane</keyword>
<keyword evidence="3" id="KW-0716">Sensory transduction</keyword>
<keyword evidence="8 11" id="KW-0675">Receptor</keyword>
<evidence type="ECO:0000313" key="11">
    <source>
        <dbReference type="EMBL" id="QNL15068.1"/>
    </source>
</evidence>
<dbReference type="GO" id="GO:0005549">
    <property type="term" value="F:odorant binding"/>
    <property type="evidence" value="ECO:0007669"/>
    <property type="project" value="InterPro"/>
</dbReference>
<dbReference type="AlphaFoldDB" id="A0A7G8Z9E3"/>
<feature type="transmembrane region" description="Helical" evidence="10">
    <location>
        <begin position="20"/>
        <end position="43"/>
    </location>
</feature>
<evidence type="ECO:0000256" key="9">
    <source>
        <dbReference type="ARBA" id="ARBA00023224"/>
    </source>
</evidence>
<dbReference type="GO" id="GO:0007165">
    <property type="term" value="P:signal transduction"/>
    <property type="evidence" value="ECO:0007669"/>
    <property type="project" value="UniProtKB-KW"/>
</dbReference>
<keyword evidence="4 10" id="KW-0812">Transmembrane</keyword>
<comment type="subcellular location">
    <subcellularLocation>
        <location evidence="1">Cell membrane</location>
        <topology evidence="1">Multi-pass membrane protein</topology>
    </subcellularLocation>
</comment>
<sequence length="146" mass="16631">MEKFFVFRLAHFLNSSLSNMYAAVVIITLVGISVTGLKTVILIKKNHYDQVLRFVIFTTCDIIHLFLNSMAGQELFNGSEEELKIIYNCNWIALSTKSRKLIRFSMMRTLKPCALAAGGFYVMNMENFRSVVQTSMSYLTVLSSAY</sequence>
<protein>
    <submittedName>
        <fullName evidence="11">Olfactory receptor 124</fullName>
    </submittedName>
</protein>
<evidence type="ECO:0000256" key="10">
    <source>
        <dbReference type="SAM" id="Phobius"/>
    </source>
</evidence>
<evidence type="ECO:0000256" key="5">
    <source>
        <dbReference type="ARBA" id="ARBA00022725"/>
    </source>
</evidence>
<evidence type="ECO:0000256" key="7">
    <source>
        <dbReference type="ARBA" id="ARBA00023136"/>
    </source>
</evidence>
<dbReference type="InterPro" id="IPR004117">
    <property type="entry name" value="7tm6_olfct_rcpt"/>
</dbReference>
<dbReference type="GO" id="GO:0004984">
    <property type="term" value="F:olfactory receptor activity"/>
    <property type="evidence" value="ECO:0007669"/>
    <property type="project" value="InterPro"/>
</dbReference>
<name>A0A7G8Z9E3_9HYME</name>
<evidence type="ECO:0000256" key="3">
    <source>
        <dbReference type="ARBA" id="ARBA00022606"/>
    </source>
</evidence>
<dbReference type="PANTHER" id="PTHR21137:SF35">
    <property type="entry name" value="ODORANT RECEPTOR 19A-RELATED"/>
    <property type="match status" value="1"/>
</dbReference>
<gene>
    <name evidence="11" type="primary">OR124</name>
</gene>
<dbReference type="PANTHER" id="PTHR21137">
    <property type="entry name" value="ODORANT RECEPTOR"/>
    <property type="match status" value="1"/>
</dbReference>
<evidence type="ECO:0000256" key="4">
    <source>
        <dbReference type="ARBA" id="ARBA00022692"/>
    </source>
</evidence>